<organism evidence="1 2">
    <name type="scientific">Neolentinus lepideus HHB14362 ss-1</name>
    <dbReference type="NCBI Taxonomy" id="1314782"/>
    <lineage>
        <taxon>Eukaryota</taxon>
        <taxon>Fungi</taxon>
        <taxon>Dikarya</taxon>
        <taxon>Basidiomycota</taxon>
        <taxon>Agaricomycotina</taxon>
        <taxon>Agaricomycetes</taxon>
        <taxon>Gloeophyllales</taxon>
        <taxon>Gloeophyllaceae</taxon>
        <taxon>Neolentinus</taxon>
    </lineage>
</organism>
<dbReference type="InParanoid" id="A0A165NSC0"/>
<protein>
    <submittedName>
        <fullName evidence="1">Uncharacterized protein</fullName>
    </submittedName>
</protein>
<gene>
    <name evidence="1" type="ORF">NEOLEDRAFT_894360</name>
</gene>
<dbReference type="OrthoDB" id="3028347at2759"/>
<accession>A0A165NSC0</accession>
<proteinExistence type="predicted"/>
<sequence length="83" mass="9396">MRRDLLSVRLADQQFGQSGMGYSTTMLWRISGRTWVLRSKSGDGIIVAYALGLSKFTPDRGEQFLVRPKVVTEALFRQMNVIS</sequence>
<dbReference type="EMBL" id="KV425627">
    <property type="protein sequence ID" value="KZT20037.1"/>
    <property type="molecule type" value="Genomic_DNA"/>
</dbReference>
<reference evidence="1 2" key="1">
    <citation type="journal article" date="2016" name="Mol. Biol. Evol.">
        <title>Comparative Genomics of Early-Diverging Mushroom-Forming Fungi Provides Insights into the Origins of Lignocellulose Decay Capabilities.</title>
        <authorList>
            <person name="Nagy L.G."/>
            <person name="Riley R."/>
            <person name="Tritt A."/>
            <person name="Adam C."/>
            <person name="Daum C."/>
            <person name="Floudas D."/>
            <person name="Sun H."/>
            <person name="Yadav J.S."/>
            <person name="Pangilinan J."/>
            <person name="Larsson K.H."/>
            <person name="Matsuura K."/>
            <person name="Barry K."/>
            <person name="Labutti K."/>
            <person name="Kuo R."/>
            <person name="Ohm R.A."/>
            <person name="Bhattacharya S.S."/>
            <person name="Shirouzu T."/>
            <person name="Yoshinaga Y."/>
            <person name="Martin F.M."/>
            <person name="Grigoriev I.V."/>
            <person name="Hibbett D.S."/>
        </authorList>
    </citation>
    <scope>NUCLEOTIDE SEQUENCE [LARGE SCALE GENOMIC DNA]</scope>
    <source>
        <strain evidence="1 2">HHB14362 ss-1</strain>
    </source>
</reference>
<evidence type="ECO:0000313" key="1">
    <source>
        <dbReference type="EMBL" id="KZT20037.1"/>
    </source>
</evidence>
<dbReference type="Proteomes" id="UP000076761">
    <property type="component" value="Unassembled WGS sequence"/>
</dbReference>
<dbReference type="AlphaFoldDB" id="A0A165NSC0"/>
<evidence type="ECO:0000313" key="2">
    <source>
        <dbReference type="Proteomes" id="UP000076761"/>
    </source>
</evidence>
<name>A0A165NSC0_9AGAM</name>
<keyword evidence="2" id="KW-1185">Reference proteome</keyword>